<evidence type="ECO:0000313" key="1">
    <source>
        <dbReference type="EMBL" id="KAI5339454.1"/>
    </source>
</evidence>
<proteinExistence type="predicted"/>
<sequence>MFMKSMFQLIVDDSNKLRDSRHMSFISANEMEKKESTVQLCLSVSLSLKLADVFDVDRGHRIRGHAFYGMVLIKKP</sequence>
<evidence type="ECO:0000313" key="2">
    <source>
        <dbReference type="Proteomes" id="UP001054821"/>
    </source>
</evidence>
<comment type="caution">
    <text evidence="1">The sequence shown here is derived from an EMBL/GenBank/DDBJ whole genome shotgun (WGS) entry which is preliminary data.</text>
</comment>
<reference evidence="1 2" key="1">
    <citation type="journal article" date="2022" name="G3 (Bethesda)">
        <title>Whole-genome sequence and methylome profiling of the almond [Prunus dulcis (Mill.) D.A. Webb] cultivar 'Nonpareil'.</title>
        <authorList>
            <person name="D'Amico-Willman K.M."/>
            <person name="Ouma W.Z."/>
            <person name="Meulia T."/>
            <person name="Sideli G.M."/>
            <person name="Gradziel T.M."/>
            <person name="Fresnedo-Ramirez J."/>
        </authorList>
    </citation>
    <scope>NUCLEOTIDE SEQUENCE [LARGE SCALE GENOMIC DNA]</scope>
    <source>
        <strain evidence="1">Clone GOH B32 T37-40</strain>
    </source>
</reference>
<dbReference type="EMBL" id="JAJFAZ020000003">
    <property type="protein sequence ID" value="KAI5339454.1"/>
    <property type="molecule type" value="Genomic_DNA"/>
</dbReference>
<keyword evidence="2" id="KW-1185">Reference proteome</keyword>
<dbReference type="Proteomes" id="UP001054821">
    <property type="component" value="Chromosome 3"/>
</dbReference>
<gene>
    <name evidence="1" type="ORF">L3X38_018726</name>
</gene>
<protein>
    <submittedName>
        <fullName evidence="1">Uncharacterized protein</fullName>
    </submittedName>
</protein>
<accession>A0AAD4WBA6</accession>
<organism evidence="1 2">
    <name type="scientific">Prunus dulcis</name>
    <name type="common">Almond</name>
    <name type="synonym">Amygdalus dulcis</name>
    <dbReference type="NCBI Taxonomy" id="3755"/>
    <lineage>
        <taxon>Eukaryota</taxon>
        <taxon>Viridiplantae</taxon>
        <taxon>Streptophyta</taxon>
        <taxon>Embryophyta</taxon>
        <taxon>Tracheophyta</taxon>
        <taxon>Spermatophyta</taxon>
        <taxon>Magnoliopsida</taxon>
        <taxon>eudicotyledons</taxon>
        <taxon>Gunneridae</taxon>
        <taxon>Pentapetalae</taxon>
        <taxon>rosids</taxon>
        <taxon>fabids</taxon>
        <taxon>Rosales</taxon>
        <taxon>Rosaceae</taxon>
        <taxon>Amygdaloideae</taxon>
        <taxon>Amygdaleae</taxon>
        <taxon>Prunus</taxon>
    </lineage>
</organism>
<name>A0AAD4WBA6_PRUDU</name>
<dbReference type="AlphaFoldDB" id="A0AAD4WBA6"/>